<evidence type="ECO:0000313" key="1">
    <source>
        <dbReference type="EMBL" id="KAF2811899.1"/>
    </source>
</evidence>
<reference evidence="1 3" key="1">
    <citation type="journal article" date="2020" name="Stud. Mycol.">
        <title>101 Dothideomycetes genomes: a test case for predicting lifestyles and emergence of pathogens.</title>
        <authorList>
            <person name="Haridas S."/>
            <person name="Albert R."/>
            <person name="Binder M."/>
            <person name="Bloem J."/>
            <person name="Labutti K."/>
            <person name="Salamov A."/>
            <person name="Andreopoulos B."/>
            <person name="Baker S."/>
            <person name="Barry K."/>
            <person name="Bills G."/>
            <person name="Bluhm B."/>
            <person name="Cannon C."/>
            <person name="Castanera R."/>
            <person name="Culley D."/>
            <person name="Daum C."/>
            <person name="Ezra D."/>
            <person name="Gonzalez J."/>
            <person name="Henrissat B."/>
            <person name="Kuo A."/>
            <person name="Liang C."/>
            <person name="Lipzen A."/>
            <person name="Lutzoni F."/>
            <person name="Magnuson J."/>
            <person name="Mondo S."/>
            <person name="Nolan M."/>
            <person name="Ohm R."/>
            <person name="Pangilinan J."/>
            <person name="Park H.-J."/>
            <person name="Ramirez L."/>
            <person name="Alfaro M."/>
            <person name="Sun H."/>
            <person name="Tritt A."/>
            <person name="Yoshinaga Y."/>
            <person name="Zwiers L.-H."/>
            <person name="Turgeon B."/>
            <person name="Goodwin S."/>
            <person name="Spatafora J."/>
            <person name="Crous P."/>
            <person name="Grigoriev I."/>
        </authorList>
    </citation>
    <scope>NUCLEOTIDE SEQUENCE</scope>
    <source>
        <strain evidence="1 3">CBS 304.34</strain>
    </source>
</reference>
<evidence type="ECO:0000313" key="2">
    <source>
        <dbReference type="Proteomes" id="UP000504636"/>
    </source>
</evidence>
<dbReference type="EMBL" id="MU003698">
    <property type="protein sequence ID" value="KAF2811899.1"/>
    <property type="molecule type" value="Genomic_DNA"/>
</dbReference>
<evidence type="ECO:0000313" key="3">
    <source>
        <dbReference type="RefSeq" id="XP_033578863.1"/>
    </source>
</evidence>
<reference evidence="3" key="3">
    <citation type="submission" date="2025-04" db="UniProtKB">
        <authorList>
            <consortium name="RefSeq"/>
        </authorList>
    </citation>
    <scope>IDENTIFICATION</scope>
    <source>
        <strain evidence="3">CBS 304.34</strain>
    </source>
</reference>
<name>A0A6A6YTP9_9PEZI</name>
<keyword evidence="2" id="KW-1185">Reference proteome</keyword>
<dbReference type="RefSeq" id="XP_033578863.1">
    <property type="nucleotide sequence ID" value="XM_033719711.1"/>
</dbReference>
<dbReference type="AlphaFoldDB" id="A0A6A6YTP9"/>
<protein>
    <submittedName>
        <fullName evidence="1 3">Uncharacterized protein</fullName>
    </submittedName>
</protein>
<organism evidence="1">
    <name type="scientific">Mytilinidion resinicola</name>
    <dbReference type="NCBI Taxonomy" id="574789"/>
    <lineage>
        <taxon>Eukaryota</taxon>
        <taxon>Fungi</taxon>
        <taxon>Dikarya</taxon>
        <taxon>Ascomycota</taxon>
        <taxon>Pezizomycotina</taxon>
        <taxon>Dothideomycetes</taxon>
        <taxon>Pleosporomycetidae</taxon>
        <taxon>Mytilinidiales</taxon>
        <taxon>Mytilinidiaceae</taxon>
        <taxon>Mytilinidion</taxon>
    </lineage>
</organism>
<proteinExistence type="predicted"/>
<accession>A0A6A6YTP9</accession>
<sequence length="56" mass="5929">MPDFSISPGGFGLGLKASNAYIKLLVLEEYQTCASKGGLGNTIGFHYVNLVYNATS</sequence>
<dbReference type="Proteomes" id="UP000504636">
    <property type="component" value="Unplaced"/>
</dbReference>
<gene>
    <name evidence="1 3" type="ORF">BDZ99DRAFT_461862</name>
</gene>
<reference evidence="3" key="2">
    <citation type="submission" date="2020-04" db="EMBL/GenBank/DDBJ databases">
        <authorList>
            <consortium name="NCBI Genome Project"/>
        </authorList>
    </citation>
    <scope>NUCLEOTIDE SEQUENCE</scope>
    <source>
        <strain evidence="3">CBS 304.34</strain>
    </source>
</reference>
<dbReference type="GeneID" id="54460604"/>
<dbReference type="OrthoDB" id="3944184at2759"/>